<reference evidence="8" key="1">
    <citation type="submission" date="2018-01" db="EMBL/GenBank/DDBJ databases">
        <authorList>
            <person name="Mao J.F."/>
        </authorList>
    </citation>
    <scope>NUCLEOTIDE SEQUENCE</scope>
    <source>
        <strain evidence="8">Huo1</strain>
        <tissue evidence="8">Leaf</tissue>
    </source>
</reference>
<gene>
    <name evidence="8" type="ORF">SASPL_124903</name>
</gene>
<organism evidence="8">
    <name type="scientific">Salvia splendens</name>
    <name type="common">Scarlet sage</name>
    <dbReference type="NCBI Taxonomy" id="180675"/>
    <lineage>
        <taxon>Eukaryota</taxon>
        <taxon>Viridiplantae</taxon>
        <taxon>Streptophyta</taxon>
        <taxon>Embryophyta</taxon>
        <taxon>Tracheophyta</taxon>
        <taxon>Spermatophyta</taxon>
        <taxon>Magnoliopsida</taxon>
        <taxon>eudicotyledons</taxon>
        <taxon>Gunneridae</taxon>
        <taxon>Pentapetalae</taxon>
        <taxon>asterids</taxon>
        <taxon>lamiids</taxon>
        <taxon>Lamiales</taxon>
        <taxon>Lamiaceae</taxon>
        <taxon>Nepetoideae</taxon>
        <taxon>Mentheae</taxon>
        <taxon>Salviinae</taxon>
        <taxon>Salvia</taxon>
        <taxon>Salvia subgen. Calosphace</taxon>
        <taxon>core Calosphace</taxon>
    </lineage>
</organism>
<evidence type="ECO:0000256" key="5">
    <source>
        <dbReference type="SAM" id="MobiDB-lite"/>
    </source>
</evidence>
<dbReference type="PANTHER" id="PTHR31448:SF9">
    <property type="entry name" value="MYOSIN-BINDING PROTEIN 6-RELATED"/>
    <property type="match status" value="1"/>
</dbReference>
<dbReference type="GO" id="GO:0016020">
    <property type="term" value="C:membrane"/>
    <property type="evidence" value="ECO:0007669"/>
    <property type="project" value="UniProtKB-SubCell"/>
</dbReference>
<comment type="caution">
    <text evidence="8">The sequence shown here is derived from an EMBL/GenBank/DDBJ whole genome shotgun (WGS) entry which is preliminary data.</text>
</comment>
<evidence type="ECO:0000313" key="8">
    <source>
        <dbReference type="EMBL" id="KAG6412231.1"/>
    </source>
</evidence>
<evidence type="ECO:0000256" key="6">
    <source>
        <dbReference type="SAM" id="Phobius"/>
    </source>
</evidence>
<sequence>MLPAGAALRISIEEKFGTLSYFFIYAILEWLVIVLLFFDGLLAFLCNEITQWFELKTPCLLCTRLDHLLVQRSSSFYYNESFCEDHKRNISALAYCHVHKRLSDIRSMCQGCLLSSEKESGCDRRRPLVVDEGNVQLRQLRKYEKEIVANERIGILRCSCCGDPIKLKSPLRYKACLSMAAPCSPRAAWFSGGNGDGGSVDAYTELKLIADSRSEFHGDEYGEFVMRDYVCVCSFFNRLILFLCMDAGKEGINNMFGDEPKTPHFSDRNRFFGVALSDGAASASPRTPRRIEFAMEPIKEGETEAELVARLKRQVTLDRRSMMALYMELDEERSASAVAANNAMAMITRLQEEKAAVLMEALQYKRMMEGQAEYDQEAMQRMKDMLVRREEEIKVMGHELEEHGERYSVVGAKGSGDLSEVRLDEDRQDIVNSCGKMSNDPRVVRLDEDHQDIVNSRVCLDEDHQDDIVNSHDEGRDDAREVGHDEDHQDDIVNSRDEGSDDAREVGHDEDHQNDIVNSRDEHEDHQDDIVNSVSEDSDAQCEASHVESHQDIVDSQGEGSDVPCKVGRVNSQVMSPRDEEERKIQDELAALNYEGEMCRILCQLAELEEKLYSADDAELDVLAREVRLVKGRLRAVEAESVLLKHVAMSVQKRGVLSEIAQHLRQLRQ</sequence>
<dbReference type="InterPro" id="IPR007656">
    <property type="entry name" value="GTD-bd"/>
</dbReference>
<proteinExistence type="predicted"/>
<evidence type="ECO:0000256" key="4">
    <source>
        <dbReference type="ARBA" id="ARBA00023136"/>
    </source>
</evidence>
<dbReference type="Proteomes" id="UP000298416">
    <property type="component" value="Unassembled WGS sequence"/>
</dbReference>
<feature type="domain" description="GTD-binding" evidence="7">
    <location>
        <begin position="306"/>
        <end position="404"/>
    </location>
</feature>
<dbReference type="Pfam" id="PF04576">
    <property type="entry name" value="Zein-binding"/>
    <property type="match status" value="1"/>
</dbReference>
<evidence type="ECO:0000313" key="9">
    <source>
        <dbReference type="Proteomes" id="UP000298416"/>
    </source>
</evidence>
<evidence type="ECO:0000259" key="7">
    <source>
        <dbReference type="PROSITE" id="PS51775"/>
    </source>
</evidence>
<name>A0A8X8XIY7_SALSN</name>
<keyword evidence="4 6" id="KW-0472">Membrane</keyword>
<protein>
    <recommendedName>
        <fullName evidence="7">GTD-binding domain-containing protein</fullName>
    </recommendedName>
</protein>
<evidence type="ECO:0000256" key="3">
    <source>
        <dbReference type="ARBA" id="ARBA00022989"/>
    </source>
</evidence>
<reference evidence="8" key="2">
    <citation type="submission" date="2020-08" db="EMBL/GenBank/DDBJ databases">
        <title>Plant Genome Project.</title>
        <authorList>
            <person name="Zhang R.-G."/>
        </authorList>
    </citation>
    <scope>NUCLEOTIDE SEQUENCE</scope>
    <source>
        <strain evidence="8">Huo1</strain>
        <tissue evidence="8">Leaf</tissue>
    </source>
</reference>
<dbReference type="GO" id="GO:0080115">
    <property type="term" value="F:myosin XI tail binding"/>
    <property type="evidence" value="ECO:0007669"/>
    <property type="project" value="UniProtKB-ARBA"/>
</dbReference>
<dbReference type="InterPro" id="IPR039306">
    <property type="entry name" value="MYOB"/>
</dbReference>
<evidence type="ECO:0000256" key="1">
    <source>
        <dbReference type="ARBA" id="ARBA00004167"/>
    </source>
</evidence>
<feature type="transmembrane region" description="Helical" evidence="6">
    <location>
        <begin position="21"/>
        <end position="45"/>
    </location>
</feature>
<keyword evidence="2 6" id="KW-0812">Transmembrane</keyword>
<dbReference type="PANTHER" id="PTHR31448">
    <property type="entry name" value="MYOSIN-BINDING PROTEIN 2"/>
    <property type="match status" value="1"/>
</dbReference>
<accession>A0A8X8XIY7</accession>
<keyword evidence="3 6" id="KW-1133">Transmembrane helix</keyword>
<comment type="subcellular location">
    <subcellularLocation>
        <location evidence="1">Membrane</location>
        <topology evidence="1">Single-pass membrane protein</topology>
    </subcellularLocation>
</comment>
<feature type="region of interest" description="Disordered" evidence="5">
    <location>
        <begin position="464"/>
        <end position="563"/>
    </location>
</feature>
<evidence type="ECO:0000256" key="2">
    <source>
        <dbReference type="ARBA" id="ARBA00022692"/>
    </source>
</evidence>
<feature type="compositionally biased region" description="Basic and acidic residues" evidence="5">
    <location>
        <begin position="464"/>
        <end position="529"/>
    </location>
</feature>
<dbReference type="AlphaFoldDB" id="A0A8X8XIY7"/>
<dbReference type="PROSITE" id="PS51775">
    <property type="entry name" value="GTD_BINDING"/>
    <property type="match status" value="1"/>
</dbReference>
<keyword evidence="9" id="KW-1185">Reference proteome</keyword>
<dbReference type="EMBL" id="PNBA02000009">
    <property type="protein sequence ID" value="KAG6412231.1"/>
    <property type="molecule type" value="Genomic_DNA"/>
</dbReference>